<dbReference type="PANTHER" id="PTHR32479">
    <property type="entry name" value="GLYCOLATE OXIDASE IRON-SULFUR SUBUNIT"/>
    <property type="match status" value="1"/>
</dbReference>
<dbReference type="GO" id="GO:0046872">
    <property type="term" value="F:metal ion binding"/>
    <property type="evidence" value="ECO:0007669"/>
    <property type="project" value="UniProtKB-UniRule"/>
</dbReference>
<dbReference type="Gene3D" id="1.10.1060.10">
    <property type="entry name" value="Alpha-helical ferredoxin"/>
    <property type="match status" value="1"/>
</dbReference>
<evidence type="ECO:0000313" key="9">
    <source>
        <dbReference type="Proteomes" id="UP000006055"/>
    </source>
</evidence>
<evidence type="ECO:0000256" key="6">
    <source>
        <dbReference type="PIRNR" id="PIRNR000139"/>
    </source>
</evidence>
<accession>I4C8J2</accession>
<dbReference type="AlphaFoldDB" id="I4C8J2"/>
<feature type="domain" description="4Fe-4S ferredoxin-type" evidence="7">
    <location>
        <begin position="61"/>
        <end position="85"/>
    </location>
</feature>
<comment type="cofactor">
    <cofactor evidence="6">
        <name>[4Fe-4S] cluster</name>
        <dbReference type="ChEBI" id="CHEBI:49883"/>
    </cofactor>
    <text evidence="6">Binds 2 [4Fe-4S] clusters.</text>
</comment>
<dbReference type="Pfam" id="PF13183">
    <property type="entry name" value="Fer4_8"/>
    <property type="match status" value="1"/>
</dbReference>
<dbReference type="InterPro" id="IPR017900">
    <property type="entry name" value="4Fe4S_Fe_S_CS"/>
</dbReference>
<keyword evidence="6" id="KW-0249">Electron transport</keyword>
<evidence type="ECO:0000256" key="1">
    <source>
        <dbReference type="ARBA" id="ARBA00022485"/>
    </source>
</evidence>
<dbReference type="PROSITE" id="PS51379">
    <property type="entry name" value="4FE4S_FER_2"/>
    <property type="match status" value="2"/>
</dbReference>
<dbReference type="InterPro" id="IPR012257">
    <property type="entry name" value="Glc_ox_4Fe-4S"/>
</dbReference>
<sequence>MKSQGTREEIESIRNEVEKCIRCGSCLFYCPVYSEIADENYGPRGRNHLIKGLVENPQDLVTDARDRFEKCLLCGGCTNTCPQGVRNDLIMLAVRGELVRQNGLPLTSSLAFRHVLKNRDTMKKALRMAAAFQWMLPESKRKGGSSGTGVSSESGRVRHIPMLFTGIAGTRHFPSIAASFLSERISEINPPDPNSDKKDLRVAYFSGCATEFMFPHVGESLIRLLQRSGVEVIFPKNQGCCGTAVHANGDMETAREMALHNMQVLSEAKADYVVTGCATCGSALKEGWASLVQDRGPKALVSQFAAKVRDISEFIVEMTDLKPLRYQSLLPDNVRVTYHDPCHLARHQRVVEQPRAILQKVFGNRFVEMDNNGCCGFGGSFNLKNQDLSRKIGQDKIESIKRTKADVVITTCPGCMIHLIDGIEQNHMSQRVMHLASAVEPS</sequence>
<dbReference type="SUPFAM" id="SSF46548">
    <property type="entry name" value="alpha-helical ferredoxin"/>
    <property type="match status" value="1"/>
</dbReference>
<dbReference type="Pfam" id="PF02754">
    <property type="entry name" value="CCG"/>
    <property type="match status" value="2"/>
</dbReference>
<dbReference type="EMBL" id="CP003360">
    <property type="protein sequence ID" value="AFM25883.1"/>
    <property type="molecule type" value="Genomic_DNA"/>
</dbReference>
<organism evidence="8 9">
    <name type="scientific">Desulfomonile tiedjei (strain ATCC 49306 / DSM 6799 / DCB-1)</name>
    <dbReference type="NCBI Taxonomy" id="706587"/>
    <lineage>
        <taxon>Bacteria</taxon>
        <taxon>Pseudomonadati</taxon>
        <taxon>Thermodesulfobacteriota</taxon>
        <taxon>Desulfomonilia</taxon>
        <taxon>Desulfomonilales</taxon>
        <taxon>Desulfomonilaceae</taxon>
        <taxon>Desulfomonile</taxon>
    </lineage>
</organism>
<proteinExistence type="predicted"/>
<dbReference type="GO" id="GO:0051539">
    <property type="term" value="F:4 iron, 4 sulfur cluster binding"/>
    <property type="evidence" value="ECO:0007669"/>
    <property type="project" value="UniProtKB-UniRule"/>
</dbReference>
<keyword evidence="9" id="KW-1185">Reference proteome</keyword>
<name>I4C8J2_DESTA</name>
<keyword evidence="3" id="KW-0677">Repeat</keyword>
<keyword evidence="2 6" id="KW-0479">Metal-binding</keyword>
<dbReference type="InterPro" id="IPR004017">
    <property type="entry name" value="Cys_rich_dom"/>
</dbReference>
<keyword evidence="6" id="KW-0813">Transport</keyword>
<keyword evidence="4 6" id="KW-0408">Iron</keyword>
<dbReference type="PANTHER" id="PTHR32479:SF20">
    <property type="entry name" value="GLYCOLATE OXIDASE IRON-SULFUR SUBUNIT"/>
    <property type="match status" value="1"/>
</dbReference>
<dbReference type="GO" id="GO:0019154">
    <property type="term" value="F:glycolate dehydrogenase activity"/>
    <property type="evidence" value="ECO:0007669"/>
    <property type="project" value="UniProtKB-EC"/>
</dbReference>
<dbReference type="HOGENOM" id="CLU_023081_0_1_7"/>
<gene>
    <name evidence="8" type="ordered locus">Desti_3223</name>
</gene>
<dbReference type="OrthoDB" id="9770306at2"/>
<evidence type="ECO:0000256" key="2">
    <source>
        <dbReference type="ARBA" id="ARBA00022723"/>
    </source>
</evidence>
<keyword evidence="5 6" id="KW-0411">Iron-sulfur</keyword>
<evidence type="ECO:0000313" key="8">
    <source>
        <dbReference type="EMBL" id="AFM25883.1"/>
    </source>
</evidence>
<dbReference type="PROSITE" id="PS00198">
    <property type="entry name" value="4FE4S_FER_1"/>
    <property type="match status" value="2"/>
</dbReference>
<reference evidence="9" key="1">
    <citation type="submission" date="2012-06" db="EMBL/GenBank/DDBJ databases">
        <title>Complete sequence of chromosome of Desulfomonile tiedjei DSM 6799.</title>
        <authorList>
            <person name="Lucas S."/>
            <person name="Copeland A."/>
            <person name="Lapidus A."/>
            <person name="Glavina del Rio T."/>
            <person name="Dalin E."/>
            <person name="Tice H."/>
            <person name="Bruce D."/>
            <person name="Goodwin L."/>
            <person name="Pitluck S."/>
            <person name="Peters L."/>
            <person name="Ovchinnikova G."/>
            <person name="Zeytun A."/>
            <person name="Lu M."/>
            <person name="Kyrpides N."/>
            <person name="Mavromatis K."/>
            <person name="Ivanova N."/>
            <person name="Brettin T."/>
            <person name="Detter J.C."/>
            <person name="Han C."/>
            <person name="Larimer F."/>
            <person name="Land M."/>
            <person name="Hauser L."/>
            <person name="Markowitz V."/>
            <person name="Cheng J.-F."/>
            <person name="Hugenholtz P."/>
            <person name="Woyke T."/>
            <person name="Wu D."/>
            <person name="Spring S."/>
            <person name="Schroeder M."/>
            <person name="Brambilla E."/>
            <person name="Klenk H.-P."/>
            <person name="Eisen J.A."/>
        </authorList>
    </citation>
    <scope>NUCLEOTIDE SEQUENCE [LARGE SCALE GENOMIC DNA]</scope>
    <source>
        <strain evidence="9">ATCC 49306 / DSM 6799 / DCB-1</strain>
    </source>
</reference>
<dbReference type="STRING" id="706587.Desti_3223"/>
<dbReference type="RefSeq" id="WP_014811020.1">
    <property type="nucleotide sequence ID" value="NC_018025.1"/>
</dbReference>
<dbReference type="eggNOG" id="COG0247">
    <property type="taxonomic scope" value="Bacteria"/>
</dbReference>
<keyword evidence="1 6" id="KW-0004">4Fe-4S</keyword>
<dbReference type="PIRSF" id="PIRSF000139">
    <property type="entry name" value="Glc_ox_4Fe-4S"/>
    <property type="match status" value="1"/>
</dbReference>
<dbReference type="KEGG" id="dti:Desti_3223"/>
<comment type="catalytic activity">
    <reaction evidence="6">
        <text>glycolate + A = glyoxylate + AH2</text>
        <dbReference type="Rhea" id="RHEA:21264"/>
        <dbReference type="ChEBI" id="CHEBI:13193"/>
        <dbReference type="ChEBI" id="CHEBI:17499"/>
        <dbReference type="ChEBI" id="CHEBI:29805"/>
        <dbReference type="ChEBI" id="CHEBI:36655"/>
        <dbReference type="EC" id="1.1.99.14"/>
    </reaction>
</comment>
<comment type="function">
    <text evidence="6">Component of a complex that catalyzes the oxidation of glycolate to glyoxylate.</text>
</comment>
<protein>
    <recommendedName>
        <fullName evidence="6">Glycolate oxidase iron-sulfur subunit</fullName>
        <ecNumber evidence="6">1.1.99.14</ecNumber>
    </recommendedName>
</protein>
<comment type="catalytic activity">
    <reaction evidence="6">
        <text>(R)-lactate + A = pyruvate + AH2</text>
        <dbReference type="Rhea" id="RHEA:15089"/>
        <dbReference type="ChEBI" id="CHEBI:13193"/>
        <dbReference type="ChEBI" id="CHEBI:15361"/>
        <dbReference type="ChEBI" id="CHEBI:16004"/>
        <dbReference type="ChEBI" id="CHEBI:17499"/>
    </reaction>
</comment>
<evidence type="ECO:0000256" key="4">
    <source>
        <dbReference type="ARBA" id="ARBA00023004"/>
    </source>
</evidence>
<dbReference type="InterPro" id="IPR017896">
    <property type="entry name" value="4Fe4S_Fe-S-bd"/>
</dbReference>
<feature type="domain" description="4Fe-4S ferredoxin-type" evidence="7">
    <location>
        <begin position="10"/>
        <end position="40"/>
    </location>
</feature>
<dbReference type="InterPro" id="IPR009051">
    <property type="entry name" value="Helical_ferredxn"/>
</dbReference>
<dbReference type="Proteomes" id="UP000006055">
    <property type="component" value="Chromosome"/>
</dbReference>
<evidence type="ECO:0000256" key="3">
    <source>
        <dbReference type="ARBA" id="ARBA00022737"/>
    </source>
</evidence>
<evidence type="ECO:0000256" key="5">
    <source>
        <dbReference type="ARBA" id="ARBA00023014"/>
    </source>
</evidence>
<dbReference type="EC" id="1.1.99.14" evidence="6"/>
<evidence type="ECO:0000259" key="7">
    <source>
        <dbReference type="PROSITE" id="PS51379"/>
    </source>
</evidence>